<protein>
    <recommendedName>
        <fullName evidence="18">Piezo non-specific cation channel R-Ras-binding domain-containing protein</fullName>
    </recommendedName>
</protein>
<dbReference type="EMBL" id="KN551008">
    <property type="protein sequence ID" value="KHJ92997.1"/>
    <property type="molecule type" value="Genomic_DNA"/>
</dbReference>
<keyword evidence="4" id="KW-1003">Cell membrane</keyword>
<dbReference type="Pfam" id="PF15917">
    <property type="entry name" value="Piezo_TM25-28"/>
    <property type="match status" value="1"/>
</dbReference>
<evidence type="ECO:0000256" key="6">
    <source>
        <dbReference type="ARBA" id="ARBA00022989"/>
    </source>
</evidence>
<gene>
    <name evidence="16" type="ORF">OESDEN_07100</name>
</gene>
<feature type="transmembrane region" description="Helical" evidence="11">
    <location>
        <begin position="1024"/>
        <end position="1044"/>
    </location>
</feature>
<keyword evidence="17" id="KW-1185">Reference proteome</keyword>
<evidence type="ECO:0000259" key="12">
    <source>
        <dbReference type="Pfam" id="PF12166"/>
    </source>
</evidence>
<organism evidence="16 17">
    <name type="scientific">Oesophagostomum dentatum</name>
    <name type="common">Nodular worm</name>
    <dbReference type="NCBI Taxonomy" id="61180"/>
    <lineage>
        <taxon>Eukaryota</taxon>
        <taxon>Metazoa</taxon>
        <taxon>Ecdysozoa</taxon>
        <taxon>Nematoda</taxon>
        <taxon>Chromadorea</taxon>
        <taxon>Rhabditida</taxon>
        <taxon>Rhabditina</taxon>
        <taxon>Rhabditomorpha</taxon>
        <taxon>Strongyloidea</taxon>
        <taxon>Strongylidae</taxon>
        <taxon>Oesophagostomum</taxon>
    </lineage>
</organism>
<evidence type="ECO:0000259" key="13">
    <source>
        <dbReference type="Pfam" id="PF15917"/>
    </source>
</evidence>
<dbReference type="Pfam" id="PF12166">
    <property type="entry name" value="Piezo_cap"/>
    <property type="match status" value="1"/>
</dbReference>
<dbReference type="InterPro" id="IPR056770">
    <property type="entry name" value="Piezo_THU9_anchor"/>
</dbReference>
<evidence type="ECO:0000313" key="17">
    <source>
        <dbReference type="Proteomes" id="UP000053660"/>
    </source>
</evidence>
<feature type="domain" description="Piezo transmembrane helical unit" evidence="14">
    <location>
        <begin position="687"/>
        <end position="809"/>
    </location>
</feature>
<feature type="transmembrane region" description="Helical" evidence="11">
    <location>
        <begin position="44"/>
        <end position="70"/>
    </location>
</feature>
<evidence type="ECO:0000256" key="3">
    <source>
        <dbReference type="ARBA" id="ARBA00022448"/>
    </source>
</evidence>
<feature type="compositionally biased region" description="Polar residues" evidence="10">
    <location>
        <begin position="845"/>
        <end position="866"/>
    </location>
</feature>
<dbReference type="InterPro" id="IPR027272">
    <property type="entry name" value="Piezo"/>
</dbReference>
<feature type="transmembrane region" description="Helical" evidence="11">
    <location>
        <begin position="784"/>
        <end position="802"/>
    </location>
</feature>
<evidence type="ECO:0000256" key="11">
    <source>
        <dbReference type="SAM" id="Phobius"/>
    </source>
</evidence>
<dbReference type="InterPro" id="IPR031334">
    <property type="entry name" value="Piezo_cap_dom"/>
</dbReference>
<evidence type="ECO:0000256" key="5">
    <source>
        <dbReference type="ARBA" id="ARBA00022692"/>
    </source>
</evidence>
<feature type="transmembrane region" description="Helical" evidence="11">
    <location>
        <begin position="963"/>
        <end position="982"/>
    </location>
</feature>
<feature type="transmembrane region" description="Helical" evidence="11">
    <location>
        <begin position="268"/>
        <end position="294"/>
    </location>
</feature>
<dbReference type="Pfam" id="PF24874">
    <property type="entry name" value="Piezo_THU9_anchor"/>
    <property type="match status" value="1"/>
</dbReference>
<evidence type="ECO:0000256" key="4">
    <source>
        <dbReference type="ARBA" id="ARBA00022475"/>
    </source>
</evidence>
<dbReference type="InterPro" id="IPR031805">
    <property type="entry name" value="Piezo_TM25-28"/>
</dbReference>
<accession>A0A0B1TB19</accession>
<feature type="transmembrane region" description="Helical" evidence="11">
    <location>
        <begin position="730"/>
        <end position="753"/>
    </location>
</feature>
<evidence type="ECO:0000259" key="14">
    <source>
        <dbReference type="Pfam" id="PF23188"/>
    </source>
</evidence>
<evidence type="ECO:0000256" key="9">
    <source>
        <dbReference type="ARBA" id="ARBA00023303"/>
    </source>
</evidence>
<evidence type="ECO:0000256" key="10">
    <source>
        <dbReference type="SAM" id="MobiDB-lite"/>
    </source>
</evidence>
<feature type="region of interest" description="Disordered" evidence="10">
    <location>
        <begin position="842"/>
        <end position="866"/>
    </location>
</feature>
<evidence type="ECO:0008006" key="18">
    <source>
        <dbReference type="Google" id="ProtNLM"/>
    </source>
</evidence>
<feature type="domain" description="Piezo non-specific cation channel cap" evidence="12">
    <location>
        <begin position="1223"/>
        <end position="1521"/>
    </location>
</feature>
<feature type="transmembrane region" description="Helical" evidence="11">
    <location>
        <begin position="213"/>
        <end position="243"/>
    </location>
</feature>
<feature type="domain" description="Piezo TM25-28" evidence="13">
    <location>
        <begin position="181"/>
        <end position="433"/>
    </location>
</feature>
<feature type="transmembrane region" description="Helical" evidence="11">
    <location>
        <begin position="1099"/>
        <end position="1115"/>
    </location>
</feature>
<feature type="transmembrane region" description="Helical" evidence="11">
    <location>
        <begin position="82"/>
        <end position="104"/>
    </location>
</feature>
<feature type="region of interest" description="Disordered" evidence="10">
    <location>
        <begin position="528"/>
        <end position="557"/>
    </location>
</feature>
<dbReference type="GO" id="GO:0005261">
    <property type="term" value="F:monoatomic cation channel activity"/>
    <property type="evidence" value="ECO:0007669"/>
    <property type="project" value="TreeGrafter"/>
</dbReference>
<feature type="transmembrane region" description="Helical" evidence="11">
    <location>
        <begin position="694"/>
        <end position="718"/>
    </location>
</feature>
<evidence type="ECO:0000256" key="8">
    <source>
        <dbReference type="ARBA" id="ARBA00023136"/>
    </source>
</evidence>
<keyword evidence="3" id="KW-0813">Transport</keyword>
<evidence type="ECO:0000256" key="2">
    <source>
        <dbReference type="ARBA" id="ARBA00007821"/>
    </source>
</evidence>
<dbReference type="OrthoDB" id="303066at2759"/>
<dbReference type="GO" id="GO:0042391">
    <property type="term" value="P:regulation of membrane potential"/>
    <property type="evidence" value="ECO:0007669"/>
    <property type="project" value="TreeGrafter"/>
</dbReference>
<dbReference type="GO" id="GO:0005886">
    <property type="term" value="C:plasma membrane"/>
    <property type="evidence" value="ECO:0007669"/>
    <property type="project" value="UniProtKB-SubCell"/>
</dbReference>
<evidence type="ECO:0000259" key="15">
    <source>
        <dbReference type="Pfam" id="PF24874"/>
    </source>
</evidence>
<feature type="transmembrane region" description="Helical" evidence="11">
    <location>
        <begin position="1438"/>
        <end position="1458"/>
    </location>
</feature>
<dbReference type="GO" id="GO:0050982">
    <property type="term" value="P:detection of mechanical stimulus"/>
    <property type="evidence" value="ECO:0007669"/>
    <property type="project" value="TreeGrafter"/>
</dbReference>
<evidence type="ECO:0000256" key="1">
    <source>
        <dbReference type="ARBA" id="ARBA00004651"/>
    </source>
</evidence>
<comment type="subcellular location">
    <subcellularLocation>
        <location evidence="1">Cell membrane</location>
        <topology evidence="1">Multi-pass membrane protein</topology>
    </subcellularLocation>
</comment>
<feature type="transmembrane region" description="Helical" evidence="11">
    <location>
        <begin position="924"/>
        <end position="943"/>
    </location>
</feature>
<feature type="domain" description="Piezo THU9 and anchor" evidence="15">
    <location>
        <begin position="922"/>
        <end position="1158"/>
    </location>
</feature>
<feature type="transmembrane region" description="Helical" evidence="11">
    <location>
        <begin position="994"/>
        <end position="1012"/>
    </location>
</feature>
<feature type="transmembrane region" description="Helical" evidence="11">
    <location>
        <begin position="148"/>
        <end position="165"/>
    </location>
</feature>
<evidence type="ECO:0000313" key="16">
    <source>
        <dbReference type="EMBL" id="KHJ92997.1"/>
    </source>
</evidence>
<dbReference type="PANTHER" id="PTHR13167">
    <property type="entry name" value="PIEZO-TYPE MECHANOSENSITIVE ION CHANNEL COMPONENT"/>
    <property type="match status" value="1"/>
</dbReference>
<dbReference type="Pfam" id="PF23188">
    <property type="entry name" value="THU_Piezo1"/>
    <property type="match status" value="1"/>
</dbReference>
<reference evidence="16 17" key="1">
    <citation type="submission" date="2014-03" db="EMBL/GenBank/DDBJ databases">
        <title>Draft genome of the hookworm Oesophagostomum dentatum.</title>
        <authorList>
            <person name="Mitreva M."/>
        </authorList>
    </citation>
    <scope>NUCLEOTIDE SEQUENCE [LARGE SCALE GENOMIC DNA]</scope>
    <source>
        <strain evidence="16 17">OD-Hann</strain>
    </source>
</reference>
<keyword evidence="6 11" id="KW-1133">Transmembrane helix</keyword>
<dbReference type="PANTHER" id="PTHR13167:SF25">
    <property type="entry name" value="PIEZO-TYPE MECHANOSENSITIVE ION CHANNEL COMPONENT"/>
    <property type="match status" value="1"/>
</dbReference>
<keyword evidence="7" id="KW-0406">Ion transport</keyword>
<dbReference type="GO" id="GO:0008381">
    <property type="term" value="F:mechanosensitive monoatomic ion channel activity"/>
    <property type="evidence" value="ECO:0007669"/>
    <property type="project" value="InterPro"/>
</dbReference>
<keyword evidence="9" id="KW-0407">Ion channel</keyword>
<dbReference type="GO" id="GO:0071260">
    <property type="term" value="P:cellular response to mechanical stimulus"/>
    <property type="evidence" value="ECO:0007669"/>
    <property type="project" value="TreeGrafter"/>
</dbReference>
<feature type="transmembrane region" description="Helical" evidence="11">
    <location>
        <begin position="1056"/>
        <end position="1079"/>
    </location>
</feature>
<dbReference type="InterPro" id="IPR056768">
    <property type="entry name" value="THU_Piezo"/>
</dbReference>
<keyword evidence="8 11" id="KW-0472">Membrane</keyword>
<comment type="similarity">
    <text evidence="2">Belongs to the PIEZO (TC 1.A.75) family.</text>
</comment>
<proteinExistence type="inferred from homology"/>
<keyword evidence="5 11" id="KW-0812">Transmembrane</keyword>
<name>A0A0B1TB19_OESDE</name>
<evidence type="ECO:0000256" key="7">
    <source>
        <dbReference type="ARBA" id="ARBA00023065"/>
    </source>
</evidence>
<sequence>MRGIPESTSDRVFPSFQMDEFDHSLIHCMKFIIDFSFYKFGFEISIIMMAINAWVRMDALATIMCIWIGIFALNKRSICRKLWYIFLIYLAVLFPLQYVIYVGLPEDSCLAYPWDHIFGEPSSLTKNVNFDIWMGLSNYAVNWPAENLIADFFLLLIASCQMTVFRNEGTDNDSIFVNDDYQLKPDNPRYDFIATQRSFVDFIKIGVFHYGHWITLIMTLIAGIGGTSLFALGYIMLTFWILWKGNNLYVMNARTNSFKSTLAKWKTLLSYTVFCMFCKVALQLVGCVFLEWFFDGGLIHKSMRCTIRQLFSIVCVNTVMQERKEAGAGQLFPHETDLDRTCSVIPQEAQIGFDALALGFLVFQIRIFHSWFFQHCMVEYRSEIILANRGAVLKNQLIEKEMKEQNEQQSAKFDEIRKRTAAIRERYNKQMEKGEFIFDPQTYAQAKRAGDYYMFDYDPATDELVKPVESFVPEVTPGATKFEKLDPGQLMYAATGHDLDLAKTLEQVKEAEKIKSNEQRMIEAMATDHPPTPAAETPTSITAQEPSGKLEPPPQGRGFGIRVDFKISLKSRYSESKVSSFLKFVAKMIVNAVDMLSAYLNRLSREHRYVAYVLKREKEKLKEGHSESLSDTSRKLTELRRGMNMTNLLLVQSESDIQRMETEALTDWQQRSVPAKLVNALGSVVAANTDLICYLLAVLAHASGAGVITLPLPLMVFFWGTLSNPRPSKFFWVAMIAYTEFVIVTKFVCQFTIFDFNSVSTQSKQAADPLTPEKVLGVQRQNNFAMYDVPLLFALFFHRYMLRKLGLWKDANLTVTFQNDQQGAGSGAGEEVYLEDNHSAAGKSVNGQRKSASSLHPPEQSASNISLDGSAIDRMEAGNNEEKLAAAEQLEGRKQEVDPDTAGNPITRFINQLFKPKFRYIKDLYPIMFGLDVLAFLIIAFGYSAFGEGGSGNVIGDIQSSRIPLTFVVMLFVMTLLIVIDRGLYLRKWIPGKLAYQLLMIVFLHVWIFFVLPSLTRRSAMENSVARMFYIVKCLYLLVSAWQIRNGYPQLCIGNLLTHAYGLVNMVCFKIFMAVPFLFELRTAIDWTWTDTSMPLFDFFNMENFFAVIYNLKCARTFEQSYPVPRGIPKGAIVKYMMGLPMILLIVFLVWCPLLAFSLLNRIGAISIPDKVRLTVQLEGYPPIYQVESQGSELRPIRPDELKYLTDTMSKRYFPFPNGTDSMKRSRDSVSFIKEYSTNDVLVVNFRPESEEPWGISQESMEALIEQLSGNSSISFIVTAEISRPYDPEKKEAAKHSAHWSQEIEANTTLRKQWINMLQNPGGGQVVSMIQSFPSYLLVPSEGAVIVPTPLVSAIQLNQDNYQRPDNASDRDWFDTLQLSLTNSTVGNVWVIQAQHPSQFTSVYFNASKITYGTHRDRTYVQSIAFVDKAFPSFFAKYLQGGVIAMYLSLVIVVGRLIRALFTNSPTDVMITEIPNPDFLLKICLDIYLVREAKDFFLEQDLFAKLIFLFRSPATLIQWTRYKVKRD</sequence>
<dbReference type="Proteomes" id="UP000053660">
    <property type="component" value="Unassembled WGS sequence"/>
</dbReference>
<feature type="transmembrane region" description="Helical" evidence="11">
    <location>
        <begin position="1136"/>
        <end position="1160"/>
    </location>
</feature>